<organism evidence="1 2">
    <name type="scientific">Neoroseomonas alkaliterrae</name>
    <dbReference type="NCBI Taxonomy" id="1452450"/>
    <lineage>
        <taxon>Bacteria</taxon>
        <taxon>Pseudomonadati</taxon>
        <taxon>Pseudomonadota</taxon>
        <taxon>Alphaproteobacteria</taxon>
        <taxon>Acetobacterales</taxon>
        <taxon>Acetobacteraceae</taxon>
        <taxon>Neoroseomonas</taxon>
    </lineage>
</organism>
<gene>
    <name evidence="1" type="ORF">FHS88_002745</name>
</gene>
<comment type="caution">
    <text evidence="1">The sequence shown here is derived from an EMBL/GenBank/DDBJ whole genome shotgun (WGS) entry which is preliminary data.</text>
</comment>
<keyword evidence="2" id="KW-1185">Reference proteome</keyword>
<protein>
    <submittedName>
        <fullName evidence="1">Uncharacterized protein</fullName>
    </submittedName>
</protein>
<sequence>MAFASSGLAALTTANGFTLWHYRTEDDRATVLAPGYFAPAGHLLQPGDIVIVQAADATALVPIRSGAAAGEGLTVDGSGSAPALLRSASLPFSIAVEATAVPRAIALDALPSPIVAGQVFPVGASVTGPIASLTFFFRDAGGAEVGPPQAAPVAAGRASAAFTAPGAGGGFRILAVETADPSLLALSPPFAVSPPPRLLTEAGFRLLLEDGAAILL</sequence>
<dbReference type="AlphaFoldDB" id="A0A840XU97"/>
<evidence type="ECO:0000313" key="1">
    <source>
        <dbReference type="EMBL" id="MBB5690610.1"/>
    </source>
</evidence>
<accession>A0A840XU97</accession>
<dbReference type="Proteomes" id="UP000562254">
    <property type="component" value="Unassembled WGS sequence"/>
</dbReference>
<name>A0A840XU97_9PROT</name>
<proteinExistence type="predicted"/>
<dbReference type="EMBL" id="JACIJE010000007">
    <property type="protein sequence ID" value="MBB5690610.1"/>
    <property type="molecule type" value="Genomic_DNA"/>
</dbReference>
<dbReference type="RefSeq" id="WP_184485561.1">
    <property type="nucleotide sequence ID" value="NZ_JAAEDJ010000083.1"/>
</dbReference>
<evidence type="ECO:0000313" key="2">
    <source>
        <dbReference type="Proteomes" id="UP000562254"/>
    </source>
</evidence>
<reference evidence="1 2" key="1">
    <citation type="submission" date="2020-08" db="EMBL/GenBank/DDBJ databases">
        <title>Genomic Encyclopedia of Type Strains, Phase IV (KMG-IV): sequencing the most valuable type-strain genomes for metagenomic binning, comparative biology and taxonomic classification.</title>
        <authorList>
            <person name="Goeker M."/>
        </authorList>
    </citation>
    <scope>NUCLEOTIDE SEQUENCE [LARGE SCALE GENOMIC DNA]</scope>
    <source>
        <strain evidence="1 2">DSM 25895</strain>
    </source>
</reference>